<dbReference type="Pfam" id="PF25318">
    <property type="entry name" value="WHD_GDS1"/>
    <property type="match status" value="1"/>
</dbReference>
<accession>A0A8H6BPK6</accession>
<dbReference type="InterPro" id="IPR057511">
    <property type="entry name" value="WH_GDS1"/>
</dbReference>
<protein>
    <recommendedName>
        <fullName evidence="2">GDS1 winged helix domain-containing protein</fullName>
    </recommendedName>
</protein>
<evidence type="ECO:0000259" key="2">
    <source>
        <dbReference type="Pfam" id="PF25318"/>
    </source>
</evidence>
<feature type="compositionally biased region" description="Basic and acidic residues" evidence="1">
    <location>
        <begin position="96"/>
        <end position="110"/>
    </location>
</feature>
<feature type="region of interest" description="Disordered" evidence="1">
    <location>
        <begin position="23"/>
        <end position="115"/>
    </location>
</feature>
<evidence type="ECO:0000313" key="3">
    <source>
        <dbReference type="EMBL" id="KAF6015661.1"/>
    </source>
</evidence>
<reference evidence="3 4" key="1">
    <citation type="journal article" date="2020" name="Appl. Microbiol. Biotechnol.">
        <title>Targeted gene deletion in Brettanomyces bruxellensis with an expression-free CRISPR-Cas9 system.</title>
        <authorList>
            <person name="Varela C."/>
            <person name="Bartel C."/>
            <person name="Onetto C."/>
            <person name="Borneman A."/>
        </authorList>
    </citation>
    <scope>NUCLEOTIDE SEQUENCE [LARGE SCALE GENOMIC DNA]</scope>
    <source>
        <strain evidence="3 4">AWRI1613</strain>
    </source>
</reference>
<evidence type="ECO:0000313" key="4">
    <source>
        <dbReference type="Proteomes" id="UP000568158"/>
    </source>
</evidence>
<dbReference type="AlphaFoldDB" id="A0A8H6BPK6"/>
<proteinExistence type="predicted"/>
<feature type="compositionally biased region" description="Polar residues" evidence="1">
    <location>
        <begin position="73"/>
        <end position="82"/>
    </location>
</feature>
<feature type="domain" description="GDS1 winged helix" evidence="2">
    <location>
        <begin position="115"/>
        <end position="210"/>
    </location>
</feature>
<gene>
    <name evidence="3" type="ORF">HII12_000823</name>
</gene>
<name>A0A8H6BPK6_DEKBR</name>
<sequence length="497" mass="53693">MSGLTTTVQSSLPLQTSVAVGIDSLSEQSSTPSSTQSIDPSTAATSVADPSELVKPVSSTLNADKVEKKKPFDTQSSASRPNSHTHMHKHYKKNSSKKEKEREKGEEKKVRPTAHPSLSDDVLMAIFEILHDEDTDGNGMTVKHICDILIKKHPEMANLSSKTSNLVSAKLNAYVKRIEKGDKRMKYALSRVWANTSPRRMLYIYRGVLADNYPEFVHNAIEKLRLKESIKEAEIAQSMSEASPSSSASPASIETPASLNSSVGSSADVNMDLISSPFRGGDRNPPLAPGVGYFKKQSPFQDAVLSLKMPQLSVPYSSAPVTASLNTCRVPLDSAKEAEANISLSSSASPSSANPWLSLMNDSEEDEEDEVYMGRRSSVTTAVVPSTLSKRSKSMSFIQSKRPRTSKLTAASMTPRIPKKQSIADSPSASAAVAALRVSALSNFYSAVGSSARSKAEESQAPRISNKWLETVRSGFLNQDIESPENVSLAELDGMFA</sequence>
<comment type="caution">
    <text evidence="3">The sequence shown here is derived from an EMBL/GenBank/DDBJ whole genome shotgun (WGS) entry which is preliminary data.</text>
</comment>
<feature type="compositionally biased region" description="Low complexity" evidence="1">
    <location>
        <begin position="23"/>
        <end position="41"/>
    </location>
</feature>
<organism evidence="3 4">
    <name type="scientific">Dekkera bruxellensis</name>
    <name type="common">Brettanomyces custersii</name>
    <dbReference type="NCBI Taxonomy" id="5007"/>
    <lineage>
        <taxon>Eukaryota</taxon>
        <taxon>Fungi</taxon>
        <taxon>Dikarya</taxon>
        <taxon>Ascomycota</taxon>
        <taxon>Saccharomycotina</taxon>
        <taxon>Pichiomycetes</taxon>
        <taxon>Pichiales</taxon>
        <taxon>Pichiaceae</taxon>
        <taxon>Brettanomyces</taxon>
    </lineage>
</organism>
<feature type="compositionally biased region" description="Low complexity" evidence="1">
    <location>
        <begin position="237"/>
        <end position="258"/>
    </location>
</feature>
<dbReference type="EMBL" id="JABCYN010000009">
    <property type="protein sequence ID" value="KAF6015661.1"/>
    <property type="molecule type" value="Genomic_DNA"/>
</dbReference>
<evidence type="ECO:0000256" key="1">
    <source>
        <dbReference type="SAM" id="MobiDB-lite"/>
    </source>
</evidence>
<dbReference type="Proteomes" id="UP000568158">
    <property type="component" value="Unassembled WGS sequence"/>
</dbReference>
<feature type="compositionally biased region" description="Basic residues" evidence="1">
    <location>
        <begin position="83"/>
        <end position="95"/>
    </location>
</feature>
<feature type="region of interest" description="Disordered" evidence="1">
    <location>
        <begin position="237"/>
        <end position="263"/>
    </location>
</feature>